<evidence type="ECO:0000313" key="7">
    <source>
        <dbReference type="Proteomes" id="UP001276659"/>
    </source>
</evidence>
<dbReference type="InterPro" id="IPR049517">
    <property type="entry name" value="ACX-like_C"/>
</dbReference>
<sequence length="1336" mass="147009">MVSPSYRLGVDVGGTFTDLLLLREDTGETWRAKVPSTPEDQSLAVIQGKDQILTNIPNGADVTLNVVNHGTTVATNAILEQKGAQVALVVTEGYRDILQTRRSQVPGGLASWIIWPKPEPLAPLELTVEAPGRLATDGTEVRKFDEEVFRETFQSIVKQKPDAVTISLINSFANPVHEQAARRIVSKLLPDTPISLSSEVLPELMEYERTITTVVNSYVEPSVSLYLRNLLKSLEGKAKHLRILRSDGGLSSVSLASRFPVSWVLSGPAGGVTGVVSVVANQTKFKNLITVDMGGTSTDVALIDNGIPRIRRETKIRDLVVKAPSVDVRTVGAGGGSIARVPEVTKALRVGPESAGAEPGPACYGKGGSTATVTDANTVLGYLPKSLLGGSFALDLDAAKKAVQKVADDLGVGLYEAAEGILKISNETMYGALRLVSVEQGYDPRDFSLVAFGGAGPLHANSLGKLLRAFPVIIPPSPGVLCAFGDATTLLRHEVGRTFIRVLSQADKNDILNAYNQLLEQVKKVMREDQGVPENKQVHIFQADFRYSGQAINIPVDVNLEILKGGYLSYLRDIFEAEHQKLFTYRLSSDVEVVNLRVIAEETREELPVKKLDKSESSEPPKSLVTAKSNLIFEGEEFKDCAIWNRSGLEQGHMIHGPCIITEMDSNTIILPGFQAEIDAVGNILIWELEAKSLSTGGKKELDMATVDIFESALANARAEMDALMTRTTMSPAIREQQDEFNVIAEPSGKMIVGQFGSFIGGFLEMWKDAIEPGDVFLTNDPYSVAGAISHHNDWLILMPIFMENKLIAWTANFGHMTDVGGSVPGSLPCAASSIFEEGIQIPVTKIASKGVWNNDLIEVIYRNVRLPEWNRSDVRALVAACEIAGKRMLELYSRFGDSLYFAAIDELLSRNRKAVSSIISKMSEEPTYFEDWIDDDGQEVGPWKVACTMTRIDGRLKFDFSGTDPQSPSSINFYLSINMFKMFVGIYLLVVYDSSVVANDGFHDLFDVYIPEGTLLKPIRPAALSCRTHFLGRLLDVISGLLGQRAPEFMTAAGFSDSPHFMYSGYRQDGSWFQLYWIGFGGIPARPIGDGPDGHCLWPAMKAIPNEFLELYYPLRIEVFNTVADSGGPGLYRGGNAQRIYWRFLEEGVISLHDDRWLSKPWGVLGGEPGARSTKILVRYSQDAENPPREAHGSKQDHIKVSNGDVLEWVTWGGGGWGEALKRDPEVVALEVKRKLVTVEGARRYGVVLHSDLSVDEEGTKKLREEMRIAHPEWDKSKDEIFNRGGSWDELKATCLEETGLPPPKSPWEVALRGPMTQLPYFKDWKEEHARKSHH</sequence>
<evidence type="ECO:0008006" key="8">
    <source>
        <dbReference type="Google" id="ProtNLM"/>
    </source>
</evidence>
<feature type="domain" description="Hydantoinase B/oxoprolinase" evidence="3">
    <location>
        <begin position="703"/>
        <end position="1220"/>
    </location>
</feature>
<evidence type="ECO:0000259" key="4">
    <source>
        <dbReference type="Pfam" id="PF05378"/>
    </source>
</evidence>
<feature type="domain" description="Acetophenone carboxylase-like C-terminal" evidence="5">
    <location>
        <begin position="508"/>
        <end position="680"/>
    </location>
</feature>
<evidence type="ECO:0000256" key="1">
    <source>
        <dbReference type="ARBA" id="ARBA00010403"/>
    </source>
</evidence>
<dbReference type="PANTHER" id="PTHR11365:SF23">
    <property type="entry name" value="HYPOTHETICAL 5-OXOPROLINASE (EUROFUNG)-RELATED"/>
    <property type="match status" value="1"/>
</dbReference>
<dbReference type="InterPro" id="IPR008040">
    <property type="entry name" value="Hydant_A_N"/>
</dbReference>
<reference evidence="6" key="1">
    <citation type="submission" date="2022-11" db="EMBL/GenBank/DDBJ databases">
        <title>Chromosomal genome sequence assembly and mating type (MAT) locus characterization of the leprose asexual lichenized fungus Lepraria neglecta (Nyl.) Erichsen.</title>
        <authorList>
            <person name="Allen J.L."/>
            <person name="Pfeffer B."/>
        </authorList>
    </citation>
    <scope>NUCLEOTIDE SEQUENCE</scope>
    <source>
        <strain evidence="6">Allen 5258</strain>
    </source>
</reference>
<dbReference type="GO" id="GO:0017168">
    <property type="term" value="F:5-oxoprolinase (ATP-hydrolyzing) activity"/>
    <property type="evidence" value="ECO:0007669"/>
    <property type="project" value="TreeGrafter"/>
</dbReference>
<dbReference type="Pfam" id="PF05378">
    <property type="entry name" value="Hydant_A_N"/>
    <property type="match status" value="1"/>
</dbReference>
<gene>
    <name evidence="6" type="ORF">OEA41_009096</name>
</gene>
<evidence type="ECO:0000259" key="3">
    <source>
        <dbReference type="Pfam" id="PF02538"/>
    </source>
</evidence>
<organism evidence="6 7">
    <name type="scientific">Lepraria neglecta</name>
    <dbReference type="NCBI Taxonomy" id="209136"/>
    <lineage>
        <taxon>Eukaryota</taxon>
        <taxon>Fungi</taxon>
        <taxon>Dikarya</taxon>
        <taxon>Ascomycota</taxon>
        <taxon>Pezizomycotina</taxon>
        <taxon>Lecanoromycetes</taxon>
        <taxon>OSLEUM clade</taxon>
        <taxon>Lecanoromycetidae</taxon>
        <taxon>Lecanorales</taxon>
        <taxon>Lecanorineae</taxon>
        <taxon>Stereocaulaceae</taxon>
        <taxon>Lepraria</taxon>
    </lineage>
</organism>
<feature type="domain" description="Hydantoinase A/oxoprolinase" evidence="2">
    <location>
        <begin position="209"/>
        <end position="494"/>
    </location>
</feature>
<dbReference type="Pfam" id="PF01968">
    <property type="entry name" value="Hydantoinase_A"/>
    <property type="match status" value="1"/>
</dbReference>
<accession>A0AAD9Z3M2</accession>
<evidence type="ECO:0000313" key="6">
    <source>
        <dbReference type="EMBL" id="KAK3169712.1"/>
    </source>
</evidence>
<dbReference type="Proteomes" id="UP001276659">
    <property type="component" value="Unassembled WGS sequence"/>
</dbReference>
<evidence type="ECO:0000259" key="2">
    <source>
        <dbReference type="Pfam" id="PF01968"/>
    </source>
</evidence>
<dbReference type="Pfam" id="PF19278">
    <property type="entry name" value="Hydant_A_C"/>
    <property type="match status" value="1"/>
</dbReference>
<dbReference type="GO" id="GO:0006749">
    <property type="term" value="P:glutathione metabolic process"/>
    <property type="evidence" value="ECO:0007669"/>
    <property type="project" value="TreeGrafter"/>
</dbReference>
<protein>
    <recommendedName>
        <fullName evidence="8">Hydantoinase/oxoprolinase</fullName>
    </recommendedName>
</protein>
<evidence type="ECO:0000259" key="5">
    <source>
        <dbReference type="Pfam" id="PF19278"/>
    </source>
</evidence>
<dbReference type="InterPro" id="IPR002821">
    <property type="entry name" value="Hydantoinase_A"/>
</dbReference>
<feature type="domain" description="Hydantoinase/oxoprolinase N-terminal" evidence="4">
    <location>
        <begin position="7"/>
        <end position="187"/>
    </location>
</feature>
<comment type="caution">
    <text evidence="6">The sequence shown here is derived from an EMBL/GenBank/DDBJ whole genome shotgun (WGS) entry which is preliminary data.</text>
</comment>
<dbReference type="InterPro" id="IPR003692">
    <property type="entry name" value="Hydantoinase_B"/>
</dbReference>
<dbReference type="Pfam" id="PF02538">
    <property type="entry name" value="Hydantoinase_B"/>
    <property type="match status" value="1"/>
</dbReference>
<dbReference type="GO" id="GO:0005829">
    <property type="term" value="C:cytosol"/>
    <property type="evidence" value="ECO:0007669"/>
    <property type="project" value="TreeGrafter"/>
</dbReference>
<dbReference type="EMBL" id="JASNWA010000009">
    <property type="protein sequence ID" value="KAK3169712.1"/>
    <property type="molecule type" value="Genomic_DNA"/>
</dbReference>
<keyword evidence="7" id="KW-1185">Reference proteome</keyword>
<comment type="similarity">
    <text evidence="1">Belongs to the oxoprolinase family.</text>
</comment>
<dbReference type="InterPro" id="IPR045079">
    <property type="entry name" value="Oxoprolinase-like"/>
</dbReference>
<name>A0AAD9Z3M2_9LECA</name>
<proteinExistence type="inferred from homology"/>
<dbReference type="PANTHER" id="PTHR11365">
    <property type="entry name" value="5-OXOPROLINASE RELATED"/>
    <property type="match status" value="1"/>
</dbReference>